<keyword evidence="3" id="KW-1185">Reference proteome</keyword>
<sequence>MAKYDYQPIDENFQEIRLVNILAGSGDDLLIIEVNHVALPTTEPRIGPLHTNEINSDRAAGCQDYDTGNQESENLVKRDAPEFEALSYTWGPPEPAESIIILPGTSDQKHSPTPGRTLTIGPSLAGALRGLRRPTESRSMWIDAISINQQDITERSKQVPRMGDIYSMATRVIIWLGTDSNNSARAIELLDQLGSRLEQSETAGRRTRYKDSTRLPWTISEWEAIEELLTRPWFARVWILQEAQLARAAIVHCGSAQISWKSMKDAIHAVYRNLYVPIAGFRQLIDEADNTADNFLSHDVEETLLRSSSRAATDHKDKIYGALNILAQEVRDRIEVNYDFSVVQVFRSAILAINDTVHRLNLMAYGVTDEGADFNGPSWVPRFHAEAPFSPKTYHFASGVSASRVQIIDELTIEVTGRLCGTVVTIGPPVPDIHEDLPDFYNTLKTEPLLQHRTEHDLRDEVLNCLVASQLSSRLPDSMDSFSIKELREMFGSGLRKDEEGSEAWAEADATLDRALFTCYGTRLIVTQEGMVGLAPLNVEAGDQVAIFLGCDHPVLLRPSGSNFTVLGVCNIHALCDASALLGALPEPWIVQFLYSDESNTPMPQPFYINETTGERTREDPRFGELPDEWERIYSLWNRSEPRHVDYFRHKSTGEVVFSDPRLAPEALLQRGIALDHLRL</sequence>
<dbReference type="Pfam" id="PF26639">
    <property type="entry name" value="Het-6_barrel"/>
    <property type="match status" value="1"/>
</dbReference>
<dbReference type="Pfam" id="PF06985">
    <property type="entry name" value="HET"/>
    <property type="match status" value="1"/>
</dbReference>
<protein>
    <recommendedName>
        <fullName evidence="1">Heterokaryon incompatibility domain-containing protein</fullName>
    </recommendedName>
</protein>
<dbReference type="OrthoDB" id="4850726at2759"/>
<dbReference type="EMBL" id="CP042190">
    <property type="protein sequence ID" value="QDS71670.1"/>
    <property type="molecule type" value="Genomic_DNA"/>
</dbReference>
<dbReference type="InterPro" id="IPR010730">
    <property type="entry name" value="HET"/>
</dbReference>
<evidence type="ECO:0000259" key="1">
    <source>
        <dbReference type="Pfam" id="PF06985"/>
    </source>
</evidence>
<accession>A0A517L7Q4</accession>
<name>A0A517L7Q4_9PEZI</name>
<dbReference type="PANTHER" id="PTHR24148">
    <property type="entry name" value="ANKYRIN REPEAT DOMAIN-CONTAINING PROTEIN 39 HOMOLOG-RELATED"/>
    <property type="match status" value="1"/>
</dbReference>
<proteinExistence type="predicted"/>
<evidence type="ECO:0000313" key="2">
    <source>
        <dbReference type="EMBL" id="QDS71670.1"/>
    </source>
</evidence>
<gene>
    <name evidence="2" type="ORF">FKW77_007956</name>
</gene>
<dbReference type="AlphaFoldDB" id="A0A517L7Q4"/>
<dbReference type="InterPro" id="IPR052895">
    <property type="entry name" value="HetReg/Transcr_Mod"/>
</dbReference>
<reference evidence="2 3" key="1">
    <citation type="submission" date="2019-07" db="EMBL/GenBank/DDBJ databases">
        <title>Finished genome of Venturia effusa.</title>
        <authorList>
            <person name="Young C.A."/>
            <person name="Cox M.P."/>
            <person name="Ganley A.R.D."/>
            <person name="David W.J."/>
        </authorList>
    </citation>
    <scope>NUCLEOTIDE SEQUENCE [LARGE SCALE GENOMIC DNA]</scope>
    <source>
        <strain evidence="3">albino</strain>
    </source>
</reference>
<organism evidence="2 3">
    <name type="scientific">Venturia effusa</name>
    <dbReference type="NCBI Taxonomy" id="50376"/>
    <lineage>
        <taxon>Eukaryota</taxon>
        <taxon>Fungi</taxon>
        <taxon>Dikarya</taxon>
        <taxon>Ascomycota</taxon>
        <taxon>Pezizomycotina</taxon>
        <taxon>Dothideomycetes</taxon>
        <taxon>Pleosporomycetidae</taxon>
        <taxon>Venturiales</taxon>
        <taxon>Venturiaceae</taxon>
        <taxon>Venturia</taxon>
    </lineage>
</organism>
<dbReference type="PANTHER" id="PTHR24148:SF73">
    <property type="entry name" value="HET DOMAIN PROTEIN (AFU_ORTHOLOGUE AFUA_8G01020)"/>
    <property type="match status" value="1"/>
</dbReference>
<dbReference type="STRING" id="50376.A0A517L7Q4"/>
<dbReference type="Proteomes" id="UP000316270">
    <property type="component" value="Chromosome 6"/>
</dbReference>
<evidence type="ECO:0000313" key="3">
    <source>
        <dbReference type="Proteomes" id="UP000316270"/>
    </source>
</evidence>
<feature type="domain" description="Heterokaryon incompatibility" evidence="1">
    <location>
        <begin position="83"/>
        <end position="242"/>
    </location>
</feature>